<dbReference type="GO" id="GO:0008270">
    <property type="term" value="F:zinc ion binding"/>
    <property type="evidence" value="ECO:0007669"/>
    <property type="project" value="UniProtKB-KW"/>
</dbReference>
<dbReference type="InterPro" id="IPR011513">
    <property type="entry name" value="Nse1"/>
</dbReference>
<dbReference type="EC" id="2.3.2.27" evidence="4 15"/>
<dbReference type="AlphaFoldDB" id="A0A8T9C4F6"/>
<keyword evidence="7 15" id="KW-0479">Metal-binding</keyword>
<dbReference type="EMBL" id="QGMK01000660">
    <property type="protein sequence ID" value="TVY80555.1"/>
    <property type="molecule type" value="Genomic_DNA"/>
</dbReference>
<dbReference type="CDD" id="cd16493">
    <property type="entry name" value="RING-CH-C4HC3_NSE1"/>
    <property type="match status" value="1"/>
</dbReference>
<evidence type="ECO:0000256" key="1">
    <source>
        <dbReference type="ARBA" id="ARBA00000900"/>
    </source>
</evidence>
<evidence type="ECO:0000256" key="11">
    <source>
        <dbReference type="ARBA" id="ARBA00022833"/>
    </source>
</evidence>
<evidence type="ECO:0000256" key="13">
    <source>
        <dbReference type="ARBA" id="ARBA00023204"/>
    </source>
</evidence>
<name>A0A8T9C4F6_9HELO</name>
<dbReference type="Pfam" id="PF08746">
    <property type="entry name" value="zf-RING-like"/>
    <property type="match status" value="1"/>
</dbReference>
<comment type="function">
    <text evidence="15">Acts in a DNA repair pathway for removal of UV-induced DNA damage that is distinct from classical nucleotide excision repair and in repair of ionizing radiation damage. Functions in homologous recombination repair of DNA double strand breaks and in recovery of stalled replication forks.</text>
</comment>
<feature type="compositionally biased region" description="Acidic residues" evidence="16">
    <location>
        <begin position="348"/>
        <end position="361"/>
    </location>
</feature>
<keyword evidence="14 15" id="KW-0539">Nucleus</keyword>
<evidence type="ECO:0000256" key="9">
    <source>
        <dbReference type="ARBA" id="ARBA00022771"/>
    </source>
</evidence>
<dbReference type="SUPFAM" id="SSF57850">
    <property type="entry name" value="RING/U-box"/>
    <property type="match status" value="1"/>
</dbReference>
<gene>
    <name evidence="18" type="primary">Nsmce1</name>
    <name evidence="18" type="ORF">LSUE1_G003252</name>
</gene>
<dbReference type="PANTHER" id="PTHR20973">
    <property type="entry name" value="NON-SMC ELEMENT 1-RELATED"/>
    <property type="match status" value="1"/>
</dbReference>
<dbReference type="GO" id="GO:0030915">
    <property type="term" value="C:Smc5-Smc6 complex"/>
    <property type="evidence" value="ECO:0007669"/>
    <property type="project" value="UniProtKB-UniRule"/>
</dbReference>
<dbReference type="Gene3D" id="3.30.40.10">
    <property type="entry name" value="Zinc/RING finger domain, C3HC4 (zinc finger)"/>
    <property type="match status" value="1"/>
</dbReference>
<keyword evidence="10 15" id="KW-0833">Ubl conjugation pathway</keyword>
<keyword evidence="8 15" id="KW-0227">DNA damage</keyword>
<evidence type="ECO:0000313" key="18">
    <source>
        <dbReference type="EMBL" id="TVY80555.1"/>
    </source>
</evidence>
<evidence type="ECO:0000256" key="7">
    <source>
        <dbReference type="ARBA" id="ARBA00022723"/>
    </source>
</evidence>
<sequence>MEVEIRGNYDDTNRAFLQAFMGRGQLSIVESKKILASIFSVQSGQAVAPEEVTKEDLDSYISAAADALSPLDYEIRSTFHQQTKERVYAVVNSISDPLTQMATTRTSEEMFYIKRLLDAMFETYNTKRKEVMAVRDMQALEKKVTKGSGRQDGEDNSQLAVDKGLTIEQAEKLLATLVSEKWLEKSKENFYRLSPRALMELRGWLLEAYNEETDDPDDWQRIKFCEACKEIVTVGQRCSNLECNVRLHTICQTAFWNSRPSKTCPKCDTAWDGKRYVGQMVITTTDEYLQGRRRSGGAKNSRAAAGDEEDEEEEEHQNGTSRTNGRNGAAENGERNGGGRRNSRRESPEEEEDEEDDEDDE</sequence>
<protein>
    <recommendedName>
        <fullName evidence="5 15">Non-structural maintenance of chromosomes element 1 homolog</fullName>
        <ecNumber evidence="4 15">2.3.2.27</ecNumber>
    </recommendedName>
</protein>
<dbReference type="GO" id="GO:0005634">
    <property type="term" value="C:nucleus"/>
    <property type="evidence" value="ECO:0007669"/>
    <property type="project" value="UniProtKB-SubCell"/>
</dbReference>
<feature type="compositionally biased region" description="Acidic residues" evidence="16">
    <location>
        <begin position="306"/>
        <end position="315"/>
    </location>
</feature>
<organism evidence="18 19">
    <name type="scientific">Lachnellula suecica</name>
    <dbReference type="NCBI Taxonomy" id="602035"/>
    <lineage>
        <taxon>Eukaryota</taxon>
        <taxon>Fungi</taxon>
        <taxon>Dikarya</taxon>
        <taxon>Ascomycota</taxon>
        <taxon>Pezizomycotina</taxon>
        <taxon>Leotiomycetes</taxon>
        <taxon>Helotiales</taxon>
        <taxon>Lachnaceae</taxon>
        <taxon>Lachnellula</taxon>
    </lineage>
</organism>
<dbReference type="InterPro" id="IPR014857">
    <property type="entry name" value="Nse1_RING_C4HC3-type"/>
</dbReference>
<reference evidence="18 19" key="1">
    <citation type="submission" date="2018-05" db="EMBL/GenBank/DDBJ databases">
        <title>Genome sequencing and assembly of the regulated plant pathogen Lachnellula willkommii and related sister species for the development of diagnostic species identification markers.</title>
        <authorList>
            <person name="Giroux E."/>
            <person name="Bilodeau G."/>
        </authorList>
    </citation>
    <scope>NUCLEOTIDE SEQUENCE [LARGE SCALE GENOMIC DNA]</scope>
    <source>
        <strain evidence="18 19">CBS 268.59</strain>
    </source>
</reference>
<evidence type="ECO:0000256" key="2">
    <source>
        <dbReference type="ARBA" id="ARBA00004123"/>
    </source>
</evidence>
<comment type="caution">
    <text evidence="18">The sequence shown here is derived from an EMBL/GenBank/DDBJ whole genome shotgun (WGS) entry which is preliminary data.</text>
</comment>
<dbReference type="OrthoDB" id="185455at2759"/>
<keyword evidence="19" id="KW-1185">Reference proteome</keyword>
<dbReference type="Proteomes" id="UP000469558">
    <property type="component" value="Unassembled WGS sequence"/>
</dbReference>
<keyword evidence="12 15" id="KW-0233">DNA recombination</keyword>
<evidence type="ECO:0000256" key="14">
    <source>
        <dbReference type="ARBA" id="ARBA00023242"/>
    </source>
</evidence>
<evidence type="ECO:0000256" key="10">
    <source>
        <dbReference type="ARBA" id="ARBA00022786"/>
    </source>
</evidence>
<keyword evidence="6 15" id="KW-0808">Transferase</keyword>
<evidence type="ECO:0000256" key="8">
    <source>
        <dbReference type="ARBA" id="ARBA00022763"/>
    </source>
</evidence>
<feature type="region of interest" description="Disordered" evidence="16">
    <location>
        <begin position="291"/>
        <end position="361"/>
    </location>
</feature>
<dbReference type="InterPro" id="IPR036388">
    <property type="entry name" value="WH-like_DNA-bd_sf"/>
</dbReference>
<dbReference type="GO" id="GO:0061630">
    <property type="term" value="F:ubiquitin protein ligase activity"/>
    <property type="evidence" value="ECO:0007669"/>
    <property type="project" value="UniProtKB-EC"/>
</dbReference>
<comment type="subcellular location">
    <subcellularLocation>
        <location evidence="2 15">Nucleus</location>
    </subcellularLocation>
</comment>
<feature type="domain" description="Non-structural maintenance of chromosomes element 1 RING C4HC3-type" evidence="17">
    <location>
        <begin position="225"/>
        <end position="267"/>
    </location>
</feature>
<evidence type="ECO:0000256" key="4">
    <source>
        <dbReference type="ARBA" id="ARBA00012483"/>
    </source>
</evidence>
<comment type="subunit">
    <text evidence="15">Component of the Smc5-Smc6 complex.</text>
</comment>
<keyword evidence="9 15" id="KW-0863">Zinc-finger</keyword>
<dbReference type="GO" id="GO:0000724">
    <property type="term" value="P:double-strand break repair via homologous recombination"/>
    <property type="evidence" value="ECO:0007669"/>
    <property type="project" value="TreeGrafter"/>
</dbReference>
<evidence type="ECO:0000256" key="3">
    <source>
        <dbReference type="ARBA" id="ARBA00010258"/>
    </source>
</evidence>
<evidence type="ECO:0000256" key="5">
    <source>
        <dbReference type="ARBA" id="ARBA00019422"/>
    </source>
</evidence>
<evidence type="ECO:0000256" key="12">
    <source>
        <dbReference type="ARBA" id="ARBA00023172"/>
    </source>
</evidence>
<keyword evidence="13 15" id="KW-0234">DNA repair</keyword>
<dbReference type="Gene3D" id="3.90.1150.220">
    <property type="match status" value="1"/>
</dbReference>
<dbReference type="PANTHER" id="PTHR20973:SF0">
    <property type="entry name" value="NON-STRUCTURAL MAINTENANCE OF CHROMOSOMES ELEMENT 1 HOMOLOG"/>
    <property type="match status" value="1"/>
</dbReference>
<comment type="similarity">
    <text evidence="3 15">Belongs to the NSE1 family.</text>
</comment>
<dbReference type="Gene3D" id="1.10.10.10">
    <property type="entry name" value="Winged helix-like DNA-binding domain superfamily/Winged helix DNA-binding domain"/>
    <property type="match status" value="1"/>
</dbReference>
<evidence type="ECO:0000256" key="16">
    <source>
        <dbReference type="SAM" id="MobiDB-lite"/>
    </source>
</evidence>
<dbReference type="InterPro" id="IPR013083">
    <property type="entry name" value="Znf_RING/FYVE/PHD"/>
</dbReference>
<evidence type="ECO:0000259" key="17">
    <source>
        <dbReference type="Pfam" id="PF08746"/>
    </source>
</evidence>
<keyword evidence="11 15" id="KW-0862">Zinc</keyword>
<evidence type="ECO:0000256" key="15">
    <source>
        <dbReference type="RuleBase" id="RU368018"/>
    </source>
</evidence>
<accession>A0A8T9C4F6</accession>
<evidence type="ECO:0000256" key="6">
    <source>
        <dbReference type="ARBA" id="ARBA00022679"/>
    </source>
</evidence>
<dbReference type="Pfam" id="PF07574">
    <property type="entry name" value="SMC_Nse1"/>
    <property type="match status" value="1"/>
</dbReference>
<proteinExistence type="inferred from homology"/>
<evidence type="ECO:0000313" key="19">
    <source>
        <dbReference type="Proteomes" id="UP000469558"/>
    </source>
</evidence>
<comment type="catalytic activity">
    <reaction evidence="1 15">
        <text>S-ubiquitinyl-[E2 ubiquitin-conjugating enzyme]-L-cysteine + [acceptor protein]-L-lysine = [E2 ubiquitin-conjugating enzyme]-L-cysteine + N(6)-ubiquitinyl-[acceptor protein]-L-lysine.</text>
        <dbReference type="EC" id="2.3.2.27"/>
    </reaction>
</comment>